<dbReference type="AlphaFoldDB" id="A0A284RVA0"/>
<organism evidence="1 2">
    <name type="scientific">Armillaria ostoyae</name>
    <name type="common">Armillaria root rot fungus</name>
    <dbReference type="NCBI Taxonomy" id="47428"/>
    <lineage>
        <taxon>Eukaryota</taxon>
        <taxon>Fungi</taxon>
        <taxon>Dikarya</taxon>
        <taxon>Basidiomycota</taxon>
        <taxon>Agaricomycotina</taxon>
        <taxon>Agaricomycetes</taxon>
        <taxon>Agaricomycetidae</taxon>
        <taxon>Agaricales</taxon>
        <taxon>Marasmiineae</taxon>
        <taxon>Physalacriaceae</taxon>
        <taxon>Armillaria</taxon>
    </lineage>
</organism>
<reference evidence="2" key="1">
    <citation type="journal article" date="2017" name="Nat. Ecol. Evol.">
        <title>Genome expansion and lineage-specific genetic innovations in the forest pathogenic fungi Armillaria.</title>
        <authorList>
            <person name="Sipos G."/>
            <person name="Prasanna A.N."/>
            <person name="Walter M.C."/>
            <person name="O'Connor E."/>
            <person name="Balint B."/>
            <person name="Krizsan K."/>
            <person name="Kiss B."/>
            <person name="Hess J."/>
            <person name="Varga T."/>
            <person name="Slot J."/>
            <person name="Riley R."/>
            <person name="Boka B."/>
            <person name="Rigling D."/>
            <person name="Barry K."/>
            <person name="Lee J."/>
            <person name="Mihaltcheva S."/>
            <person name="LaButti K."/>
            <person name="Lipzen A."/>
            <person name="Waldron R."/>
            <person name="Moloney N.M."/>
            <person name="Sperisen C."/>
            <person name="Kredics L."/>
            <person name="Vagvoelgyi C."/>
            <person name="Patrignani A."/>
            <person name="Fitzpatrick D."/>
            <person name="Nagy I."/>
            <person name="Doyle S."/>
            <person name="Anderson J.B."/>
            <person name="Grigoriev I.V."/>
            <person name="Gueldener U."/>
            <person name="Muensterkoetter M."/>
            <person name="Nagy L.G."/>
        </authorList>
    </citation>
    <scope>NUCLEOTIDE SEQUENCE [LARGE SCALE GENOMIC DNA]</scope>
    <source>
        <strain evidence="2">C18/9</strain>
    </source>
</reference>
<sequence>MYHLQSLALGDQSLDPDLGRRARWLLTVDLFNCASSRFISFDWEVLRRLDLSDPIRKKMQTRHARRQGEGKYRDGGIFVSIGGGKRATVLPRSTSVVKLQARLMIVEGDRRVRAYVYGRGNRVNAALSWCTLSSSSTFRRPETCSISIPSDVQAMNAFAILPC</sequence>
<evidence type="ECO:0000313" key="1">
    <source>
        <dbReference type="EMBL" id="SJL12693.1"/>
    </source>
</evidence>
<evidence type="ECO:0000313" key="2">
    <source>
        <dbReference type="Proteomes" id="UP000219338"/>
    </source>
</evidence>
<dbReference type="EMBL" id="FUEG01000017">
    <property type="protein sequence ID" value="SJL12693.1"/>
    <property type="molecule type" value="Genomic_DNA"/>
</dbReference>
<keyword evidence="2" id="KW-1185">Reference proteome</keyword>
<gene>
    <name evidence="1" type="ORF">ARMOST_16124</name>
</gene>
<accession>A0A284RVA0</accession>
<proteinExistence type="predicted"/>
<dbReference type="Proteomes" id="UP000219338">
    <property type="component" value="Unassembled WGS sequence"/>
</dbReference>
<name>A0A284RVA0_ARMOS</name>
<protein>
    <submittedName>
        <fullName evidence="1">Uncharacterized protein</fullName>
    </submittedName>
</protein>